<dbReference type="Proteomes" id="UP000480425">
    <property type="component" value="Unassembled WGS sequence"/>
</dbReference>
<dbReference type="AlphaFoldDB" id="A0A6G1U2V0"/>
<gene>
    <name evidence="1" type="ORF">F7D73_12480</name>
</gene>
<evidence type="ECO:0000313" key="1">
    <source>
        <dbReference type="EMBL" id="MQN81747.1"/>
    </source>
</evidence>
<organism evidence="1 2">
    <name type="scientific">Segatella copri</name>
    <dbReference type="NCBI Taxonomy" id="165179"/>
    <lineage>
        <taxon>Bacteria</taxon>
        <taxon>Pseudomonadati</taxon>
        <taxon>Bacteroidota</taxon>
        <taxon>Bacteroidia</taxon>
        <taxon>Bacteroidales</taxon>
        <taxon>Prevotellaceae</taxon>
        <taxon>Segatella</taxon>
    </lineage>
</organism>
<reference evidence="1 2" key="1">
    <citation type="submission" date="2019-09" db="EMBL/GenBank/DDBJ databases">
        <title>Distinct polysaccharide growth profiles of human intestinal Prevotella copri isolates.</title>
        <authorList>
            <person name="Fehlner-Peach H."/>
            <person name="Magnabosco C."/>
            <person name="Raghavan V."/>
            <person name="Scher J.U."/>
            <person name="Tett A."/>
            <person name="Cox L.M."/>
            <person name="Gottsegen C."/>
            <person name="Watters A."/>
            <person name="Wiltshire- Gordon J.D."/>
            <person name="Segata N."/>
            <person name="Bonneau R."/>
            <person name="Littman D.R."/>
        </authorList>
    </citation>
    <scope>NUCLEOTIDE SEQUENCE [LARGE SCALE GENOMIC DNA]</scope>
    <source>
        <strain evidence="2">iA622</strain>
    </source>
</reference>
<sequence length="359" mass="41205">MEYALYRYEFEVIEKKDSSINLFPELSESFNPRQAFEKKSELLNYLLENDYQMLLAEQNQQVAEQNQQAAEPNQQVAERCPFPVNPASAKTELAFPFDWASVKPTLTFTSSRKKKLYHKYTSAPKDGFAILELARCRSISHRPQPFLDKAVIEDDYESLHIIIDNRGTYQRVAIEVKSSVFKKTDTVADSLARALSEAFARYGLVVKVVPIRDDKHFWSLVSDRKQFPRGFNKLCVKFPQINDPKVTEAMRRANIIYREMFHSNLVIIQESSEGEKLSFNEEDEKQREYMKLCAENADSIQVSPIGARPITLGGKTAKTQQMTDAERKNIEDVNHEIGLFDGDPIQSTQSFMDKAYGKA</sequence>
<name>A0A6G1U2V0_9BACT</name>
<dbReference type="RefSeq" id="WP_153125187.1">
    <property type="nucleotide sequence ID" value="NZ_VZCB01000092.1"/>
</dbReference>
<protein>
    <submittedName>
        <fullName evidence="1">Uncharacterized protein</fullName>
    </submittedName>
</protein>
<evidence type="ECO:0000313" key="2">
    <source>
        <dbReference type="Proteomes" id="UP000480425"/>
    </source>
</evidence>
<dbReference type="EMBL" id="VZCB01000092">
    <property type="protein sequence ID" value="MQN81747.1"/>
    <property type="molecule type" value="Genomic_DNA"/>
</dbReference>
<accession>A0A6G1U2V0</accession>
<comment type="caution">
    <text evidence="1">The sequence shown here is derived from an EMBL/GenBank/DDBJ whole genome shotgun (WGS) entry which is preliminary data.</text>
</comment>
<proteinExistence type="predicted"/>